<reference evidence="1 2" key="1">
    <citation type="submission" date="2018-10" db="EMBL/GenBank/DDBJ databases">
        <title>Paraburkholderia sp. 7MK8-2, isolated from soil.</title>
        <authorList>
            <person name="Gao Z.-H."/>
            <person name="Qiu L.-H."/>
        </authorList>
    </citation>
    <scope>NUCLEOTIDE SEQUENCE [LARGE SCALE GENOMIC DNA]</scope>
    <source>
        <strain evidence="1 2">7MK8-2</strain>
    </source>
</reference>
<organism evidence="1 2">
    <name type="scientific">Trinickia fusca</name>
    <dbReference type="NCBI Taxonomy" id="2419777"/>
    <lineage>
        <taxon>Bacteria</taxon>
        <taxon>Pseudomonadati</taxon>
        <taxon>Pseudomonadota</taxon>
        <taxon>Betaproteobacteria</taxon>
        <taxon>Burkholderiales</taxon>
        <taxon>Burkholderiaceae</taxon>
        <taxon>Trinickia</taxon>
    </lineage>
</organism>
<comment type="caution">
    <text evidence="1">The sequence shown here is derived from an EMBL/GenBank/DDBJ whole genome shotgun (WGS) entry which is preliminary data.</text>
</comment>
<dbReference type="Proteomes" id="UP000280434">
    <property type="component" value="Unassembled WGS sequence"/>
</dbReference>
<protein>
    <submittedName>
        <fullName evidence="1">Uncharacterized protein</fullName>
    </submittedName>
</protein>
<name>A0A494XF46_9BURK</name>
<dbReference type="AlphaFoldDB" id="A0A494XF46"/>
<evidence type="ECO:0000313" key="2">
    <source>
        <dbReference type="Proteomes" id="UP000280434"/>
    </source>
</evidence>
<dbReference type="RefSeq" id="WP_121277816.1">
    <property type="nucleotide sequence ID" value="NZ_RBZV01000003.1"/>
</dbReference>
<sequence>MKRPTSMLARAARGLAMLAAGAGLLGLTGCVTQELHPYQVSVANQEVLAQLPHAAHYRVAPGSDHADVQNKVRAYYFTTPKGETWAAYLDDGIRNELTTAGNYDANASESIQATLLAVHLADGHADLAARFVVTQGSDVRYDKVLHAKSRWRSSFVGSIAIPAAYVGAGSIFQDLLNQFFTDPDFTKLAS</sequence>
<gene>
    <name evidence="1" type="ORF">D7S89_11745</name>
</gene>
<accession>A0A494XF46</accession>
<dbReference type="EMBL" id="RBZV01000003">
    <property type="protein sequence ID" value="RKP49427.1"/>
    <property type="molecule type" value="Genomic_DNA"/>
</dbReference>
<proteinExistence type="predicted"/>
<dbReference type="OrthoDB" id="7596528at2"/>
<evidence type="ECO:0000313" key="1">
    <source>
        <dbReference type="EMBL" id="RKP49427.1"/>
    </source>
</evidence>
<keyword evidence="2" id="KW-1185">Reference proteome</keyword>
<dbReference type="PROSITE" id="PS51257">
    <property type="entry name" value="PROKAR_LIPOPROTEIN"/>
    <property type="match status" value="1"/>
</dbReference>